<evidence type="ECO:0000313" key="4">
    <source>
        <dbReference type="Proteomes" id="UP000246114"/>
    </source>
</evidence>
<gene>
    <name evidence="1" type="ORF">DBY38_13385</name>
    <name evidence="2" type="ORF">SAMN04487885_102117</name>
</gene>
<protein>
    <submittedName>
        <fullName evidence="2">Uncharacterized protein</fullName>
    </submittedName>
</protein>
<reference evidence="1 4" key="2">
    <citation type="submission" date="2018-03" db="EMBL/GenBank/DDBJ databases">
        <title>The uncultured portion of the human microbiome is neutrally assembled.</title>
        <authorList>
            <person name="Jeraldo P."/>
            <person name="Boardman L."/>
            <person name="White B.A."/>
            <person name="Nelson H."/>
            <person name="Goldenfeld N."/>
            <person name="Chia N."/>
        </authorList>
    </citation>
    <scope>NUCLEOTIDE SEQUENCE [LARGE SCALE GENOMIC DNA]</scope>
    <source>
        <strain evidence="1">CIM:MAG 903</strain>
    </source>
</reference>
<dbReference type="Proteomes" id="UP000246114">
    <property type="component" value="Unassembled WGS sequence"/>
</dbReference>
<keyword evidence="3" id="KW-1185">Reference proteome</keyword>
<dbReference type="EMBL" id="FOOE01000002">
    <property type="protein sequence ID" value="SFF54490.1"/>
    <property type="molecule type" value="Genomic_DNA"/>
</dbReference>
<proteinExistence type="predicted"/>
<name>A0A1I2JKJ3_9CLOT</name>
<evidence type="ECO:0000313" key="3">
    <source>
        <dbReference type="Proteomes" id="UP000182135"/>
    </source>
</evidence>
<dbReference type="STRING" id="1529.SAMN04487885_102117"/>
<evidence type="ECO:0000313" key="2">
    <source>
        <dbReference type="EMBL" id="SFF54490.1"/>
    </source>
</evidence>
<dbReference type="Proteomes" id="UP000182135">
    <property type="component" value="Unassembled WGS sequence"/>
</dbReference>
<reference evidence="2 3" key="1">
    <citation type="submission" date="2016-10" db="EMBL/GenBank/DDBJ databases">
        <authorList>
            <person name="de Groot N.N."/>
        </authorList>
    </citation>
    <scope>NUCLEOTIDE SEQUENCE [LARGE SCALE GENOMIC DNA]</scope>
    <source>
        <strain evidence="2 3">NLAE-zl-G419</strain>
    </source>
</reference>
<accession>A0A1I2JKJ3</accession>
<evidence type="ECO:0000313" key="1">
    <source>
        <dbReference type="EMBL" id="PWL51928.1"/>
    </source>
</evidence>
<sequence>MKNRMDMLINKNISRFYMSINKMNSIVIKIYDIKNIKFAENSLKILLNKKLLIKHEKNSNEKKLLAVRIYL</sequence>
<organism evidence="2 3">
    <name type="scientific">Clostridium cadaveris</name>
    <dbReference type="NCBI Taxonomy" id="1529"/>
    <lineage>
        <taxon>Bacteria</taxon>
        <taxon>Bacillati</taxon>
        <taxon>Bacillota</taxon>
        <taxon>Clostridia</taxon>
        <taxon>Eubacteriales</taxon>
        <taxon>Clostridiaceae</taxon>
        <taxon>Clostridium</taxon>
    </lineage>
</organism>
<dbReference type="EMBL" id="QAMZ01000053">
    <property type="protein sequence ID" value="PWL51928.1"/>
    <property type="molecule type" value="Genomic_DNA"/>
</dbReference>
<dbReference type="AlphaFoldDB" id="A0A1I2JKJ3"/>